<sequence>MKVPVAGLLVFALVFLGIFSYAQNPDQGEGNEFDHGFENDFSEGLPQASAADQDYVARASLTSAMASAYTWIGDNATEFVAGCRGERQSLVSRLAGVIKQSGEASTACALLKSEADACTPSTYCPALGKGKMPFPSHMKSQFEKAGINVSELSLDQINAAMMEKVCAARFKSEIDKQKEKQEEMRQKVKEKLSEFRQKCEGFKKRRAEQENRGFEDFRFPELPDFGPPGQGQPHRDGCSSPPPRCPGDARSWCKNDRWECEPAPPQHPQEQQAWQQPRPPMEPQPRREPVPPQETHEPSEPEEADAEPQETEDEPSPEPAEEPEPTEPAEAAAQRVLAGVFPITGFVTGVEEPPQPYPQEQASGTAPYPPNPPYGQYEGGQPGQGYGSQPYPQPQPPYRPENRPGGGGGGYRQEGQPSQQGPPYGGSNQGGQGYGSPGPGPSPEQLCDMSDDEILDAMMSQTPFDGMEQQGSRCKEEATRIVQDLASVKLRLAECKARAAVMCAAKKEAASECQSSVQDPEKIASRIISQMCQKSGVLRAEKVATPAFQDVVTQFYDRDPALANQLGDAVEETQSDQQRLGILSKLFGDGDYAQRIRGRAESLAAIRAKLAADENIDPKILDALDEQVKQLNGEADQFANILNMARLGKLFG</sequence>
<feature type="compositionally biased region" description="Acidic residues" evidence="1">
    <location>
        <begin position="300"/>
        <end position="327"/>
    </location>
</feature>
<evidence type="ECO:0000256" key="1">
    <source>
        <dbReference type="SAM" id="MobiDB-lite"/>
    </source>
</evidence>
<protein>
    <submittedName>
        <fullName evidence="2">Uncharacterized protein</fullName>
    </submittedName>
</protein>
<evidence type="ECO:0000313" key="2">
    <source>
        <dbReference type="EMBL" id="MBS3062572.1"/>
    </source>
</evidence>
<feature type="compositionally biased region" description="Gly residues" evidence="1">
    <location>
        <begin position="423"/>
        <end position="437"/>
    </location>
</feature>
<evidence type="ECO:0000313" key="3">
    <source>
        <dbReference type="Proteomes" id="UP000678237"/>
    </source>
</evidence>
<dbReference type="Proteomes" id="UP000678237">
    <property type="component" value="Unassembled WGS sequence"/>
</dbReference>
<proteinExistence type="predicted"/>
<accession>A0A8T4L9I2</accession>
<reference evidence="2" key="1">
    <citation type="submission" date="2021-03" db="EMBL/GenBank/DDBJ databases">
        <authorList>
            <person name="Jaffe A."/>
        </authorList>
    </citation>
    <scope>NUCLEOTIDE SEQUENCE</scope>
    <source>
        <strain evidence="2">RIFCSPLOWO2_01_FULL_58_19</strain>
    </source>
</reference>
<feature type="compositionally biased region" description="Gly residues" evidence="1">
    <location>
        <begin position="377"/>
        <end position="386"/>
    </location>
</feature>
<feature type="compositionally biased region" description="Basic and acidic residues" evidence="1">
    <location>
        <begin position="284"/>
        <end position="299"/>
    </location>
</feature>
<gene>
    <name evidence="2" type="ORF">J4203_01755</name>
</gene>
<comment type="caution">
    <text evidence="2">The sequence shown here is derived from an EMBL/GenBank/DDBJ whole genome shotgun (WGS) entry which is preliminary data.</text>
</comment>
<dbReference type="AlphaFoldDB" id="A0A8T4L9I2"/>
<feature type="compositionally biased region" description="Basic and acidic residues" evidence="1">
    <location>
        <begin position="204"/>
        <end position="221"/>
    </location>
</feature>
<feature type="region of interest" description="Disordered" evidence="1">
    <location>
        <begin position="261"/>
        <end position="448"/>
    </location>
</feature>
<feature type="compositionally biased region" description="Low complexity" evidence="1">
    <location>
        <begin position="413"/>
        <end position="422"/>
    </location>
</feature>
<organism evidence="2 3">
    <name type="scientific">Candidatus Iainarchaeum sp</name>
    <dbReference type="NCBI Taxonomy" id="3101447"/>
    <lineage>
        <taxon>Archaea</taxon>
        <taxon>Candidatus Iainarchaeota</taxon>
        <taxon>Candidatus Iainarchaeia</taxon>
        <taxon>Candidatus Iainarchaeales</taxon>
        <taxon>Candidatus Iainarchaeaceae</taxon>
        <taxon>Candidatus Iainarchaeum</taxon>
    </lineage>
</organism>
<feature type="region of interest" description="Disordered" evidence="1">
    <location>
        <begin position="204"/>
        <end position="248"/>
    </location>
</feature>
<dbReference type="EMBL" id="JAGVWE010000002">
    <property type="protein sequence ID" value="MBS3062572.1"/>
    <property type="molecule type" value="Genomic_DNA"/>
</dbReference>
<reference evidence="2" key="2">
    <citation type="submission" date="2021-05" db="EMBL/GenBank/DDBJ databases">
        <title>Protein family content uncovers lineage relationships and bacterial pathway maintenance mechanisms in DPANN archaea.</title>
        <authorList>
            <person name="Castelle C.J."/>
            <person name="Meheust R."/>
            <person name="Jaffe A.L."/>
            <person name="Seitz K."/>
            <person name="Gong X."/>
            <person name="Baker B.J."/>
            <person name="Banfield J.F."/>
        </authorList>
    </citation>
    <scope>NUCLEOTIDE SEQUENCE</scope>
    <source>
        <strain evidence="2">RIFCSPLOWO2_01_FULL_58_19</strain>
    </source>
</reference>
<name>A0A8T4L9I2_9ARCH</name>